<organism evidence="3 4">
    <name type="scientific">Lecanosticta acicola</name>
    <dbReference type="NCBI Taxonomy" id="111012"/>
    <lineage>
        <taxon>Eukaryota</taxon>
        <taxon>Fungi</taxon>
        <taxon>Dikarya</taxon>
        <taxon>Ascomycota</taxon>
        <taxon>Pezizomycotina</taxon>
        <taxon>Dothideomycetes</taxon>
        <taxon>Dothideomycetidae</taxon>
        <taxon>Mycosphaerellales</taxon>
        <taxon>Mycosphaerellaceae</taxon>
        <taxon>Lecanosticta</taxon>
    </lineage>
</organism>
<dbReference type="Proteomes" id="UP001296104">
    <property type="component" value="Unassembled WGS sequence"/>
</dbReference>
<protein>
    <recommendedName>
        <fullName evidence="2">Transglycosylase SLT domain-containing protein</fullName>
    </recommendedName>
</protein>
<feature type="domain" description="Transglycosylase SLT" evidence="2">
    <location>
        <begin position="121"/>
        <end position="193"/>
    </location>
</feature>
<evidence type="ECO:0000259" key="2">
    <source>
        <dbReference type="Pfam" id="PF01464"/>
    </source>
</evidence>
<keyword evidence="1" id="KW-0732">Signal</keyword>
<dbReference type="EMBL" id="CAVMBE010000055">
    <property type="protein sequence ID" value="CAK4031902.1"/>
    <property type="molecule type" value="Genomic_DNA"/>
</dbReference>
<dbReference type="SUPFAM" id="SSF53955">
    <property type="entry name" value="Lysozyme-like"/>
    <property type="match status" value="1"/>
</dbReference>
<evidence type="ECO:0000313" key="4">
    <source>
        <dbReference type="Proteomes" id="UP001296104"/>
    </source>
</evidence>
<gene>
    <name evidence="3" type="ORF">LECACI_7A007060</name>
</gene>
<evidence type="ECO:0000313" key="3">
    <source>
        <dbReference type="EMBL" id="CAK4031902.1"/>
    </source>
</evidence>
<reference evidence="3" key="1">
    <citation type="submission" date="2023-11" db="EMBL/GenBank/DDBJ databases">
        <authorList>
            <person name="Alioto T."/>
            <person name="Alioto T."/>
            <person name="Gomez Garrido J."/>
        </authorList>
    </citation>
    <scope>NUCLEOTIDE SEQUENCE</scope>
</reference>
<dbReference type="Pfam" id="PF01464">
    <property type="entry name" value="SLT"/>
    <property type="match status" value="1"/>
</dbReference>
<feature type="chain" id="PRO_5042546923" description="Transglycosylase SLT domain-containing protein" evidence="1">
    <location>
        <begin position="21"/>
        <end position="219"/>
    </location>
</feature>
<sequence>MPKMMHITSAAVLLLSCTSASPLPNPPGFTPGMQSQMDAMIATEVAGLTAERENSMPTTKSNFAQAGIKAPVESVFAPANPWDILEQPLAQAAMDKMRSNYVSLGGPDLTGEDIPVVYAEPINAANRATGVPVDLLVHIIWNESKGHPLVPNGGLMQIDDDVQWGLMKDKNPALMSRYNVADNIMAGAMVMAAKCITIPSTASEGQWWDTYNGPYKGGA</sequence>
<name>A0AAI8Z3R1_9PEZI</name>
<accession>A0AAI8Z3R1</accession>
<dbReference type="InterPro" id="IPR008258">
    <property type="entry name" value="Transglycosylase_SLT_dom_1"/>
</dbReference>
<dbReference type="PROSITE" id="PS51257">
    <property type="entry name" value="PROKAR_LIPOPROTEIN"/>
    <property type="match status" value="1"/>
</dbReference>
<dbReference type="AlphaFoldDB" id="A0AAI8Z3R1"/>
<comment type="caution">
    <text evidence="3">The sequence shown here is derived from an EMBL/GenBank/DDBJ whole genome shotgun (WGS) entry which is preliminary data.</text>
</comment>
<evidence type="ECO:0000256" key="1">
    <source>
        <dbReference type="SAM" id="SignalP"/>
    </source>
</evidence>
<dbReference type="InterPro" id="IPR023346">
    <property type="entry name" value="Lysozyme-like_dom_sf"/>
</dbReference>
<proteinExistence type="predicted"/>
<keyword evidence="4" id="KW-1185">Reference proteome</keyword>
<feature type="signal peptide" evidence="1">
    <location>
        <begin position="1"/>
        <end position="20"/>
    </location>
</feature>
<dbReference type="Gene3D" id="1.10.530.10">
    <property type="match status" value="1"/>
</dbReference>